<dbReference type="PANTHER" id="PTHR12374">
    <property type="entry name" value="TRANSCRIPTIONAL ADAPTOR 2 ADA2 -RELATED"/>
    <property type="match status" value="1"/>
</dbReference>
<evidence type="ECO:0000256" key="5">
    <source>
        <dbReference type="PROSITE-ProRule" id="PRU00228"/>
    </source>
</evidence>
<dbReference type="EMBL" id="CAXHTA020000006">
    <property type="protein sequence ID" value="CAL5222299.1"/>
    <property type="molecule type" value="Genomic_DNA"/>
</dbReference>
<protein>
    <submittedName>
        <fullName evidence="11">G4641 protein</fullName>
    </submittedName>
</protein>
<name>A0ABP1FT24_9CHLO</name>
<proteinExistence type="predicted"/>
<dbReference type="Gene3D" id="3.30.60.90">
    <property type="match status" value="1"/>
</dbReference>
<dbReference type="Gene3D" id="1.10.10.10">
    <property type="entry name" value="Winged helix-like DNA-binding domain superfamily/Winged helix DNA-binding domain"/>
    <property type="match status" value="1"/>
</dbReference>
<dbReference type="PROSITE" id="PS50135">
    <property type="entry name" value="ZF_ZZ_2"/>
    <property type="match status" value="1"/>
</dbReference>
<evidence type="ECO:0000313" key="11">
    <source>
        <dbReference type="EMBL" id="CAL5222299.1"/>
    </source>
</evidence>
<evidence type="ECO:0000256" key="4">
    <source>
        <dbReference type="ARBA" id="ARBA00023242"/>
    </source>
</evidence>
<dbReference type="Pfam" id="PF22941">
    <property type="entry name" value="TADA2A-like_3rd"/>
    <property type="match status" value="1"/>
</dbReference>
<dbReference type="InterPro" id="IPR001005">
    <property type="entry name" value="SANT/Myb"/>
</dbReference>
<gene>
    <name evidence="11" type="primary">g4641</name>
    <name evidence="11" type="ORF">VP750_LOCUS3958</name>
</gene>
<keyword evidence="12" id="KW-1185">Reference proteome</keyword>
<dbReference type="InterPro" id="IPR009057">
    <property type="entry name" value="Homeodomain-like_sf"/>
</dbReference>
<dbReference type="CDD" id="cd00167">
    <property type="entry name" value="SANT"/>
    <property type="match status" value="1"/>
</dbReference>
<organism evidence="11 12">
    <name type="scientific">Coccomyxa viridis</name>
    <dbReference type="NCBI Taxonomy" id="1274662"/>
    <lineage>
        <taxon>Eukaryota</taxon>
        <taxon>Viridiplantae</taxon>
        <taxon>Chlorophyta</taxon>
        <taxon>core chlorophytes</taxon>
        <taxon>Trebouxiophyceae</taxon>
        <taxon>Trebouxiophyceae incertae sedis</taxon>
        <taxon>Coccomyxaceae</taxon>
        <taxon>Coccomyxa</taxon>
    </lineage>
</organism>
<dbReference type="Proteomes" id="UP001497392">
    <property type="component" value="Unassembled WGS sequence"/>
</dbReference>
<evidence type="ECO:0000256" key="6">
    <source>
        <dbReference type="SAM" id="MobiDB-lite"/>
    </source>
</evidence>
<dbReference type="SMART" id="SM00291">
    <property type="entry name" value="ZnF_ZZ"/>
    <property type="match status" value="1"/>
</dbReference>
<comment type="caution">
    <text evidence="11">The sequence shown here is derived from an EMBL/GenBank/DDBJ whole genome shotgun (WGS) entry which is preliminary data.</text>
</comment>
<dbReference type="PROSITE" id="PS50934">
    <property type="entry name" value="SWIRM"/>
    <property type="match status" value="1"/>
</dbReference>
<accession>A0ABP1FT24</accession>
<feature type="region of interest" description="Disordered" evidence="6">
    <location>
        <begin position="193"/>
        <end position="379"/>
    </location>
</feature>
<dbReference type="InterPro" id="IPR041983">
    <property type="entry name" value="ADA2-like_ZZ"/>
</dbReference>
<evidence type="ECO:0000256" key="2">
    <source>
        <dbReference type="ARBA" id="ARBA00022771"/>
    </source>
</evidence>
<feature type="compositionally biased region" description="Low complexity" evidence="6">
    <location>
        <begin position="231"/>
        <end position="248"/>
    </location>
</feature>
<dbReference type="InterPro" id="IPR017884">
    <property type="entry name" value="SANT_dom"/>
</dbReference>
<feature type="domain" description="ZZ-type" evidence="8">
    <location>
        <begin position="32"/>
        <end position="88"/>
    </location>
</feature>
<dbReference type="Pfam" id="PF00249">
    <property type="entry name" value="Myb_DNA-binding"/>
    <property type="match status" value="1"/>
</dbReference>
<reference evidence="11 12" key="1">
    <citation type="submission" date="2024-06" db="EMBL/GenBank/DDBJ databases">
        <authorList>
            <person name="Kraege A."/>
            <person name="Thomma B."/>
        </authorList>
    </citation>
    <scope>NUCLEOTIDE SEQUENCE [LARGE SCALE GENOMIC DNA]</scope>
</reference>
<keyword evidence="1" id="KW-0479">Metal-binding</keyword>
<keyword evidence="4" id="KW-0539">Nucleus</keyword>
<evidence type="ECO:0000256" key="3">
    <source>
        <dbReference type="ARBA" id="ARBA00022833"/>
    </source>
</evidence>
<evidence type="ECO:0000259" key="7">
    <source>
        <dbReference type="PROSITE" id="PS50090"/>
    </source>
</evidence>
<evidence type="ECO:0000313" key="12">
    <source>
        <dbReference type="Proteomes" id="UP001497392"/>
    </source>
</evidence>
<dbReference type="Pfam" id="PF25299">
    <property type="entry name" value="ZZ_ADA2"/>
    <property type="match status" value="1"/>
</dbReference>
<feature type="compositionally biased region" description="Low complexity" evidence="6">
    <location>
        <begin position="345"/>
        <end position="356"/>
    </location>
</feature>
<keyword evidence="2 5" id="KW-0863">Zinc-finger</keyword>
<feature type="domain" description="SANT" evidence="10">
    <location>
        <begin position="90"/>
        <end position="142"/>
    </location>
</feature>
<dbReference type="InterPro" id="IPR000433">
    <property type="entry name" value="Znf_ZZ"/>
</dbReference>
<dbReference type="InterPro" id="IPR055141">
    <property type="entry name" value="TADA2A_B-like_dom"/>
</dbReference>
<dbReference type="SUPFAM" id="SSF57850">
    <property type="entry name" value="RING/U-box"/>
    <property type="match status" value="1"/>
</dbReference>
<feature type="region of interest" description="Disordered" evidence="6">
    <location>
        <begin position="529"/>
        <end position="548"/>
    </location>
</feature>
<sequence>MGGPTAPQTNARASKRRKSIGNALNGAETSARALFHCNYCNKDITNTIRVKCAVCPDFDLCLECFSVGVEVHPHKRTHAYRVVDNLSFPLFTPDWGADEELLLLEGVDMAGLGNWAAVAEHVGTKSQETCKQHYYDIYISSPAFPEPMPAPSMASIDKLQAGKDRLKARIGDAHLAASAAPEAAPAASAAVGSPLESGMASGVAAAPDAEHVDDAGTPPRPMKHEEEQPPGEEQAPGQEQQRQQQQPADSASGKSRPGKAVPGAVAVKAEPMADTDGHAQGLDGQLGGPSHAEDGDGSDNEGAAAPGKKRRAPEEQEGERDHPPQKGQKRLPEEQVGQRGMPGNATLQQAAEALATPKPSAQKGPSQRNKQGGGGQHAELSGYHAKRHEFEPEYDQDAELMVSELEFRESDTQAEREEKLRMVEFYNARLSEREKRRDFLRARGLLNMKRMQGVERRRTPRDREFHAQLRPLARYQPQPEHEVLAEGLLLEARLRARLLELKEMRRAGVRTFAEAENYEADRKRRALEEGGARGDRAHARHRGRADEDDPAILAQASEQLTGGGVGQRYMSGSAGVTVSSQLASWRSRRGVGLDITALPDMQSLSAKEREVCASARMLPAHYLAVKAAMLREAARRGVLPRSEARTMFRLDHSRALKVYDLLVACGWMAGSHTSAPSAPAHRIDGQPPPGSIVKCDPLEAQMHPVFSSSLQAFPGFHPGPFQI</sequence>
<dbReference type="PROSITE" id="PS01357">
    <property type="entry name" value="ZF_ZZ_1"/>
    <property type="match status" value="1"/>
</dbReference>
<dbReference type="InterPro" id="IPR007526">
    <property type="entry name" value="SWIRM"/>
</dbReference>
<dbReference type="PANTHER" id="PTHR12374:SF20">
    <property type="entry name" value="TRANSCRIPTIONAL ADAPTER 2-ALPHA"/>
    <property type="match status" value="1"/>
</dbReference>
<evidence type="ECO:0000256" key="1">
    <source>
        <dbReference type="ARBA" id="ARBA00022723"/>
    </source>
</evidence>
<evidence type="ECO:0000259" key="10">
    <source>
        <dbReference type="PROSITE" id="PS51293"/>
    </source>
</evidence>
<dbReference type="CDD" id="cd02335">
    <property type="entry name" value="ZZ_ADA2"/>
    <property type="match status" value="1"/>
</dbReference>
<dbReference type="Gene3D" id="1.10.10.60">
    <property type="entry name" value="Homeodomain-like"/>
    <property type="match status" value="1"/>
</dbReference>
<feature type="domain" description="SWIRM" evidence="9">
    <location>
        <begin position="584"/>
        <end position="679"/>
    </location>
</feature>
<dbReference type="PROSITE" id="PS50090">
    <property type="entry name" value="MYB_LIKE"/>
    <property type="match status" value="1"/>
</dbReference>
<dbReference type="PROSITE" id="PS51293">
    <property type="entry name" value="SANT"/>
    <property type="match status" value="1"/>
</dbReference>
<evidence type="ECO:0000259" key="9">
    <source>
        <dbReference type="PROSITE" id="PS50934"/>
    </source>
</evidence>
<keyword evidence="3" id="KW-0862">Zinc</keyword>
<evidence type="ECO:0000259" key="8">
    <source>
        <dbReference type="PROSITE" id="PS50135"/>
    </source>
</evidence>
<dbReference type="InterPro" id="IPR036388">
    <property type="entry name" value="WH-like_DNA-bd_sf"/>
</dbReference>
<dbReference type="InterPro" id="IPR043145">
    <property type="entry name" value="Znf_ZZ_sf"/>
</dbReference>
<feature type="compositionally biased region" description="Low complexity" evidence="6">
    <location>
        <begin position="258"/>
        <end position="269"/>
    </location>
</feature>
<dbReference type="SMART" id="SM00717">
    <property type="entry name" value="SANT"/>
    <property type="match status" value="1"/>
</dbReference>
<dbReference type="SUPFAM" id="SSF46689">
    <property type="entry name" value="Homeodomain-like"/>
    <property type="match status" value="2"/>
</dbReference>
<feature type="domain" description="Myb-like" evidence="7">
    <location>
        <begin position="95"/>
        <end position="138"/>
    </location>
</feature>